<reference evidence="2 3" key="1">
    <citation type="journal article" date="2023" name="Antonie Van Leeuwenhoek">
        <title>Flavobacterium potami sp. nov., a multi-metal resistance genes harbouring bacterium isolated from shallow river silt.</title>
        <authorList>
            <person name="Li S."/>
            <person name="Mao S."/>
            <person name="Mu W."/>
            <person name="Guo B."/>
            <person name="Li C."/>
            <person name="Zhu Q."/>
            <person name="Hou X."/>
            <person name="Zhao Y."/>
            <person name="Wei S."/>
            <person name="Liu H."/>
            <person name="Liu A."/>
        </authorList>
    </citation>
    <scope>NUCLEOTIDE SEQUENCE [LARGE SCALE GENOMIC DNA]</scope>
    <source>
        <strain evidence="2 3">17A</strain>
    </source>
</reference>
<evidence type="ECO:0000313" key="3">
    <source>
        <dbReference type="Proteomes" id="UP001139366"/>
    </source>
</evidence>
<dbReference type="Proteomes" id="UP001139366">
    <property type="component" value="Unassembled WGS sequence"/>
</dbReference>
<feature type="transmembrane region" description="Helical" evidence="1">
    <location>
        <begin position="141"/>
        <end position="162"/>
    </location>
</feature>
<protein>
    <submittedName>
        <fullName evidence="2">Uncharacterized protein</fullName>
    </submittedName>
</protein>
<proteinExistence type="predicted"/>
<comment type="caution">
    <text evidence="2">The sequence shown here is derived from an EMBL/GenBank/DDBJ whole genome shotgun (WGS) entry which is preliminary data.</text>
</comment>
<gene>
    <name evidence="2" type="ORF">K6T82_22020</name>
</gene>
<keyword evidence="1" id="KW-1133">Transmembrane helix</keyword>
<evidence type="ECO:0000256" key="1">
    <source>
        <dbReference type="SAM" id="Phobius"/>
    </source>
</evidence>
<name>A0A9X1HDQ9_9FLAO</name>
<keyword evidence="3" id="KW-1185">Reference proteome</keyword>
<dbReference type="AlphaFoldDB" id="A0A9X1HDQ9"/>
<keyword evidence="1" id="KW-0472">Membrane</keyword>
<accession>A0A9X1HDQ9</accession>
<sequence>MNFKPGDLFFGLMEFLAYIVPGFIFCVTLPLFFNCRIDDFCDLKNNQTSTFGWVSLTLVSYIVGHFIHHLSAIILNPLYTVTYLKWRRKKHEYFITEMEKQINEKISISSGGPLEKAEAYIKVNNPTLIPELEKYQANSKLFRSLSLLCIYLCFIPNINWWARMLLIPISYLSYHKFANQRWNHRALIYQYFNLIN</sequence>
<feature type="transmembrane region" description="Helical" evidence="1">
    <location>
        <begin position="12"/>
        <end position="33"/>
    </location>
</feature>
<evidence type="ECO:0000313" key="2">
    <source>
        <dbReference type="EMBL" id="MBZ4037454.1"/>
    </source>
</evidence>
<dbReference type="EMBL" id="JAINUY010000009">
    <property type="protein sequence ID" value="MBZ4037454.1"/>
    <property type="molecule type" value="Genomic_DNA"/>
</dbReference>
<keyword evidence="1" id="KW-0812">Transmembrane</keyword>
<dbReference type="RefSeq" id="WP_223710777.1">
    <property type="nucleotide sequence ID" value="NZ_JAINUY010000009.1"/>
</dbReference>
<organism evidence="2 3">
    <name type="scientific">Flavobacterium potami</name>
    <dbReference type="NCBI Taxonomy" id="2872310"/>
    <lineage>
        <taxon>Bacteria</taxon>
        <taxon>Pseudomonadati</taxon>
        <taxon>Bacteroidota</taxon>
        <taxon>Flavobacteriia</taxon>
        <taxon>Flavobacteriales</taxon>
        <taxon>Flavobacteriaceae</taxon>
        <taxon>Flavobacterium</taxon>
    </lineage>
</organism>